<evidence type="ECO:0000313" key="1">
    <source>
        <dbReference type="EMBL" id="MBB6131112.1"/>
    </source>
</evidence>
<proteinExistence type="predicted"/>
<dbReference type="RefSeq" id="WP_183589698.1">
    <property type="nucleotide sequence ID" value="NZ_JACHCA010000020.1"/>
</dbReference>
<organism evidence="1 2">
    <name type="scientific">Mucilaginibacter lappiensis</name>
    <dbReference type="NCBI Taxonomy" id="354630"/>
    <lineage>
        <taxon>Bacteria</taxon>
        <taxon>Pseudomonadati</taxon>
        <taxon>Bacteroidota</taxon>
        <taxon>Sphingobacteriia</taxon>
        <taxon>Sphingobacteriales</taxon>
        <taxon>Sphingobacteriaceae</taxon>
        <taxon>Mucilaginibacter</taxon>
    </lineage>
</organism>
<dbReference type="Proteomes" id="UP000548326">
    <property type="component" value="Unassembled WGS sequence"/>
</dbReference>
<dbReference type="AlphaFoldDB" id="A0A841JLF9"/>
<reference evidence="1 2" key="1">
    <citation type="submission" date="2020-08" db="EMBL/GenBank/DDBJ databases">
        <title>Genomic Encyclopedia of Type Strains, Phase IV (KMG-V): Genome sequencing to study the core and pangenomes of soil and plant-associated prokaryotes.</title>
        <authorList>
            <person name="Whitman W."/>
        </authorList>
    </citation>
    <scope>NUCLEOTIDE SEQUENCE [LARGE SCALE GENOMIC DNA]</scope>
    <source>
        <strain evidence="1 2">MP601</strain>
    </source>
</reference>
<gene>
    <name evidence="1" type="ORF">HDF22_005263</name>
</gene>
<accession>A0A841JLF9</accession>
<comment type="caution">
    <text evidence="1">The sequence shown here is derived from an EMBL/GenBank/DDBJ whole genome shotgun (WGS) entry which is preliminary data.</text>
</comment>
<protein>
    <submittedName>
        <fullName evidence="1">Uncharacterized protein</fullName>
    </submittedName>
</protein>
<evidence type="ECO:0000313" key="2">
    <source>
        <dbReference type="Proteomes" id="UP000548326"/>
    </source>
</evidence>
<sequence length="51" mass="5967">MFNILLEYRDRYGLIMDGYKYRGRFYSSTPETTAENNAVPGKVITLDKQTE</sequence>
<name>A0A841JLF9_9SPHI</name>
<dbReference type="EMBL" id="JACHCA010000020">
    <property type="protein sequence ID" value="MBB6131112.1"/>
    <property type="molecule type" value="Genomic_DNA"/>
</dbReference>